<gene>
    <name evidence="1" type="ORF">BT96DRAFT_69578</name>
</gene>
<dbReference type="Proteomes" id="UP000799118">
    <property type="component" value="Unassembled WGS sequence"/>
</dbReference>
<dbReference type="AlphaFoldDB" id="A0A6A4GD94"/>
<organism evidence="1 2">
    <name type="scientific">Gymnopus androsaceus JB14</name>
    <dbReference type="NCBI Taxonomy" id="1447944"/>
    <lineage>
        <taxon>Eukaryota</taxon>
        <taxon>Fungi</taxon>
        <taxon>Dikarya</taxon>
        <taxon>Basidiomycota</taxon>
        <taxon>Agaricomycotina</taxon>
        <taxon>Agaricomycetes</taxon>
        <taxon>Agaricomycetidae</taxon>
        <taxon>Agaricales</taxon>
        <taxon>Marasmiineae</taxon>
        <taxon>Omphalotaceae</taxon>
        <taxon>Gymnopus</taxon>
    </lineage>
</organism>
<name>A0A6A4GD94_9AGAR</name>
<evidence type="ECO:0000313" key="1">
    <source>
        <dbReference type="EMBL" id="KAE9383378.1"/>
    </source>
</evidence>
<evidence type="ECO:0000313" key="2">
    <source>
        <dbReference type="Proteomes" id="UP000799118"/>
    </source>
</evidence>
<dbReference type="EMBL" id="ML770514">
    <property type="protein sequence ID" value="KAE9383378.1"/>
    <property type="molecule type" value="Genomic_DNA"/>
</dbReference>
<protein>
    <submittedName>
        <fullName evidence="1">Uncharacterized protein</fullName>
    </submittedName>
</protein>
<accession>A0A6A4GD94</accession>
<proteinExistence type="predicted"/>
<reference evidence="1" key="1">
    <citation type="journal article" date="2019" name="Environ. Microbiol.">
        <title>Fungal ecological strategies reflected in gene transcription - a case study of two litter decomposers.</title>
        <authorList>
            <person name="Barbi F."/>
            <person name="Kohler A."/>
            <person name="Barry K."/>
            <person name="Baskaran P."/>
            <person name="Daum C."/>
            <person name="Fauchery L."/>
            <person name="Ihrmark K."/>
            <person name="Kuo A."/>
            <person name="LaButti K."/>
            <person name="Lipzen A."/>
            <person name="Morin E."/>
            <person name="Grigoriev I.V."/>
            <person name="Henrissat B."/>
            <person name="Lindahl B."/>
            <person name="Martin F."/>
        </authorList>
    </citation>
    <scope>NUCLEOTIDE SEQUENCE</scope>
    <source>
        <strain evidence="1">JB14</strain>
    </source>
</reference>
<keyword evidence="2" id="KW-1185">Reference proteome</keyword>
<sequence>MLLCNFTLGPAFPCLLSAHNPYCRGPRCQGKPHLSLLKQLSTMTRIHTSLHPHFTMYSNPPVVRNTNDADILGIRL</sequence>